<dbReference type="Proteomes" id="UP001055072">
    <property type="component" value="Unassembled WGS sequence"/>
</dbReference>
<accession>A0ACB8UCE8</accession>
<gene>
    <name evidence="1" type="ORF">BDY19DRAFT_569756</name>
</gene>
<comment type="caution">
    <text evidence="1">The sequence shown here is derived from an EMBL/GenBank/DDBJ whole genome shotgun (WGS) entry which is preliminary data.</text>
</comment>
<keyword evidence="2" id="KW-1185">Reference proteome</keyword>
<evidence type="ECO:0000313" key="1">
    <source>
        <dbReference type="EMBL" id="KAI0091950.1"/>
    </source>
</evidence>
<sequence>MPRGSLRYYLLRRFSCDTKGSNCAHNNAIDKSVNLGQWSKREYHDFWGPTRTLNFEAFFVIRSHSPAGHRTFKACCNPPAVWKRGLDWSNRRRLCGPQASTSVLGEPDVPEPSPKAPQAPVARPSSNTHIREVTLRVDEYPWPVASHRVLTGVQNHIGAASAMIWVLCLPSTELLSLDPPHPAPIYGYRSRFFSIKNARRSRVYISARCL</sequence>
<name>A0ACB8UCE8_9APHY</name>
<protein>
    <submittedName>
        <fullName evidence="1">Uncharacterized protein</fullName>
    </submittedName>
</protein>
<proteinExistence type="predicted"/>
<reference evidence="1" key="1">
    <citation type="journal article" date="2021" name="Environ. Microbiol.">
        <title>Gene family expansions and transcriptome signatures uncover fungal adaptations to wood decay.</title>
        <authorList>
            <person name="Hage H."/>
            <person name="Miyauchi S."/>
            <person name="Viragh M."/>
            <person name="Drula E."/>
            <person name="Min B."/>
            <person name="Chaduli D."/>
            <person name="Navarro D."/>
            <person name="Favel A."/>
            <person name="Norest M."/>
            <person name="Lesage-Meessen L."/>
            <person name="Balint B."/>
            <person name="Merenyi Z."/>
            <person name="de Eugenio L."/>
            <person name="Morin E."/>
            <person name="Martinez A.T."/>
            <person name="Baldrian P."/>
            <person name="Stursova M."/>
            <person name="Martinez M.J."/>
            <person name="Novotny C."/>
            <person name="Magnuson J.K."/>
            <person name="Spatafora J.W."/>
            <person name="Maurice S."/>
            <person name="Pangilinan J."/>
            <person name="Andreopoulos W."/>
            <person name="LaButti K."/>
            <person name="Hundley H."/>
            <person name="Na H."/>
            <person name="Kuo A."/>
            <person name="Barry K."/>
            <person name="Lipzen A."/>
            <person name="Henrissat B."/>
            <person name="Riley R."/>
            <person name="Ahrendt S."/>
            <person name="Nagy L.G."/>
            <person name="Grigoriev I.V."/>
            <person name="Martin F."/>
            <person name="Rosso M.N."/>
        </authorList>
    </citation>
    <scope>NUCLEOTIDE SEQUENCE</scope>
    <source>
        <strain evidence="1">CBS 384.51</strain>
    </source>
</reference>
<organism evidence="1 2">
    <name type="scientific">Irpex rosettiformis</name>
    <dbReference type="NCBI Taxonomy" id="378272"/>
    <lineage>
        <taxon>Eukaryota</taxon>
        <taxon>Fungi</taxon>
        <taxon>Dikarya</taxon>
        <taxon>Basidiomycota</taxon>
        <taxon>Agaricomycotina</taxon>
        <taxon>Agaricomycetes</taxon>
        <taxon>Polyporales</taxon>
        <taxon>Irpicaceae</taxon>
        <taxon>Irpex</taxon>
    </lineage>
</organism>
<evidence type="ECO:0000313" key="2">
    <source>
        <dbReference type="Proteomes" id="UP001055072"/>
    </source>
</evidence>
<dbReference type="EMBL" id="MU274904">
    <property type="protein sequence ID" value="KAI0091950.1"/>
    <property type="molecule type" value="Genomic_DNA"/>
</dbReference>